<keyword evidence="3" id="KW-1185">Reference proteome</keyword>
<feature type="transmembrane region" description="Helical" evidence="1">
    <location>
        <begin position="64"/>
        <end position="82"/>
    </location>
</feature>
<keyword evidence="1" id="KW-1133">Transmembrane helix</keyword>
<accession>A0ABY8UT99</accession>
<evidence type="ECO:0000256" key="1">
    <source>
        <dbReference type="SAM" id="Phobius"/>
    </source>
</evidence>
<proteinExistence type="predicted"/>
<keyword evidence="1" id="KW-0812">Transmembrane</keyword>
<keyword evidence="1" id="KW-0472">Membrane</keyword>
<reference evidence="2 3" key="1">
    <citation type="submission" date="2023-05" db="EMBL/GenBank/DDBJ databases">
        <title>Comparative genomics reveals the evidence of polycyclic aromatic hydrocarbons degradation in moderately halophilic genus Pontibacillus.</title>
        <authorList>
            <person name="Yang H."/>
            <person name="Qian Z."/>
        </authorList>
    </citation>
    <scope>NUCLEOTIDE SEQUENCE [LARGE SCALE GENOMIC DNA]</scope>
    <source>
        <strain evidence="3">HN14</strain>
    </source>
</reference>
<protein>
    <submittedName>
        <fullName evidence="2">Uncharacterized protein</fullName>
    </submittedName>
</protein>
<name>A0ABY8UT99_9BACI</name>
<evidence type="ECO:0000313" key="3">
    <source>
        <dbReference type="Proteomes" id="UP001236652"/>
    </source>
</evidence>
<feature type="transmembrane region" description="Helical" evidence="1">
    <location>
        <begin position="32"/>
        <end position="52"/>
    </location>
</feature>
<feature type="transmembrane region" description="Helical" evidence="1">
    <location>
        <begin position="7"/>
        <end position="26"/>
    </location>
</feature>
<feature type="transmembrane region" description="Helical" evidence="1">
    <location>
        <begin position="119"/>
        <end position="141"/>
    </location>
</feature>
<dbReference type="RefSeq" id="WP_231416918.1">
    <property type="nucleotide sequence ID" value="NZ_CP126446.1"/>
</dbReference>
<evidence type="ECO:0000313" key="2">
    <source>
        <dbReference type="EMBL" id="WIF96648.1"/>
    </source>
</evidence>
<dbReference type="Proteomes" id="UP001236652">
    <property type="component" value="Chromosome"/>
</dbReference>
<gene>
    <name evidence="2" type="ORF">QNI29_12910</name>
</gene>
<organism evidence="2 3">
    <name type="scientific">Pontibacillus chungwhensis</name>
    <dbReference type="NCBI Taxonomy" id="265426"/>
    <lineage>
        <taxon>Bacteria</taxon>
        <taxon>Bacillati</taxon>
        <taxon>Bacillota</taxon>
        <taxon>Bacilli</taxon>
        <taxon>Bacillales</taxon>
        <taxon>Bacillaceae</taxon>
        <taxon>Pontibacillus</taxon>
    </lineage>
</organism>
<feature type="transmembrane region" description="Helical" evidence="1">
    <location>
        <begin position="88"/>
        <end position="107"/>
    </location>
</feature>
<dbReference type="EMBL" id="CP126446">
    <property type="protein sequence ID" value="WIF96648.1"/>
    <property type="molecule type" value="Genomic_DNA"/>
</dbReference>
<sequence length="146" mass="16407">MTGYLKGAIYLLVAIVPLSIGGYFLAVNAEDLFIFYEWLLVAVVLTAFILSVKTVCENQGAGKWLAGSVVAFILQFTVLSLFLGPFTYYSMIFVYYGVAFLAFIVYVKALKKNRVHRAIPIILLVFTSVFTVYMFLLNSLWGVNWS</sequence>